<reference evidence="2 3" key="1">
    <citation type="submission" date="2019-05" db="EMBL/GenBank/DDBJ databases">
        <title>Algicella ahnfeltiae gen. nov., sp. nov., a novel marine bacterium of the family Flavobacteriaceae isolated from a red alga.</title>
        <authorList>
            <person name="Nedashkovskaya O.I."/>
            <person name="Kukhlevskiy A.D."/>
            <person name="Kim S.-G."/>
            <person name="Zhukova N.V."/>
            <person name="Mikhailov V.V."/>
        </authorList>
    </citation>
    <scope>NUCLEOTIDE SEQUENCE [LARGE SCALE GENOMIC DNA]</scope>
    <source>
        <strain evidence="2 3">10Alg115</strain>
    </source>
</reference>
<proteinExistence type="predicted"/>
<feature type="chain" id="PRO_5022728068" evidence="1">
    <location>
        <begin position="20"/>
        <end position="149"/>
    </location>
</feature>
<accession>A0A5B7TUT2</accession>
<name>A0A5B7TUT2_9FLAO</name>
<dbReference type="AlphaFoldDB" id="A0A5B7TUT2"/>
<dbReference type="KEGG" id="fbe:FF125_09410"/>
<protein>
    <submittedName>
        <fullName evidence="2">Uncharacterized protein</fullName>
    </submittedName>
</protein>
<evidence type="ECO:0000313" key="3">
    <source>
        <dbReference type="Proteomes" id="UP000306229"/>
    </source>
</evidence>
<dbReference type="RefSeq" id="WP_138949529.1">
    <property type="nucleotide sequence ID" value="NZ_CP040749.1"/>
</dbReference>
<evidence type="ECO:0000313" key="2">
    <source>
        <dbReference type="EMBL" id="QCX38637.1"/>
    </source>
</evidence>
<dbReference type="EMBL" id="CP040749">
    <property type="protein sequence ID" value="QCX38637.1"/>
    <property type="molecule type" value="Genomic_DNA"/>
</dbReference>
<feature type="signal peptide" evidence="1">
    <location>
        <begin position="1"/>
        <end position="19"/>
    </location>
</feature>
<evidence type="ECO:0000256" key="1">
    <source>
        <dbReference type="SAM" id="SignalP"/>
    </source>
</evidence>
<keyword evidence="3" id="KW-1185">Reference proteome</keyword>
<keyword evidence="1" id="KW-0732">Signal</keyword>
<dbReference type="Proteomes" id="UP000306229">
    <property type="component" value="Chromosome"/>
</dbReference>
<gene>
    <name evidence="2" type="ORF">FF125_09410</name>
</gene>
<dbReference type="OrthoDB" id="366638at2"/>
<organism evidence="2 3">
    <name type="scientific">Aureibaculum algae</name>
    <dbReference type="NCBI Taxonomy" id="2584122"/>
    <lineage>
        <taxon>Bacteria</taxon>
        <taxon>Pseudomonadati</taxon>
        <taxon>Bacteroidota</taxon>
        <taxon>Flavobacteriia</taxon>
        <taxon>Flavobacteriales</taxon>
        <taxon>Flavobacteriaceae</taxon>
        <taxon>Aureibaculum</taxon>
    </lineage>
</organism>
<sequence>MKQSILVIAAFMFLHIVHAQNPHWKKRAHGTTVNYYHSDGKLMESWNVDKNGKLLNSNLGFAIIKYKYDKKGNITKQSHLDSLRNPSVDNLGVSIYKFKYDKNNNKIYQGHFGKDGKLMQTNNNILHTEWFWKYSKDNKLKKTKTKNKF</sequence>